<evidence type="ECO:0000259" key="6">
    <source>
        <dbReference type="Pfam" id="PF05699"/>
    </source>
</evidence>
<keyword evidence="5" id="KW-0539">Nucleus</keyword>
<feature type="domain" description="HAT C-terminal dimerisation" evidence="6">
    <location>
        <begin position="203"/>
        <end position="251"/>
    </location>
</feature>
<evidence type="ECO:0000256" key="2">
    <source>
        <dbReference type="ARBA" id="ARBA00022723"/>
    </source>
</evidence>
<dbReference type="Proteomes" id="UP000789901">
    <property type="component" value="Unassembled WGS sequence"/>
</dbReference>
<comment type="subcellular location">
    <subcellularLocation>
        <location evidence="1">Nucleus</location>
    </subcellularLocation>
</comment>
<dbReference type="InterPro" id="IPR052035">
    <property type="entry name" value="ZnF_BED_domain_contain"/>
</dbReference>
<reference evidence="7 8" key="1">
    <citation type="submission" date="2021-06" db="EMBL/GenBank/DDBJ databases">
        <authorList>
            <person name="Kallberg Y."/>
            <person name="Tangrot J."/>
            <person name="Rosling A."/>
        </authorList>
    </citation>
    <scope>NUCLEOTIDE SEQUENCE [LARGE SCALE GENOMIC DNA]</scope>
    <source>
        <strain evidence="7 8">120-4 pot B 10/14</strain>
    </source>
</reference>
<feature type="non-terminal residue" evidence="7">
    <location>
        <position position="1"/>
    </location>
</feature>
<evidence type="ECO:0000256" key="1">
    <source>
        <dbReference type="ARBA" id="ARBA00004123"/>
    </source>
</evidence>
<accession>A0ABN7WRZ0</accession>
<keyword evidence="4" id="KW-0862">Zinc</keyword>
<dbReference type="EMBL" id="CAJVQB010059164">
    <property type="protein sequence ID" value="CAG8838859.1"/>
    <property type="molecule type" value="Genomic_DNA"/>
</dbReference>
<evidence type="ECO:0000313" key="8">
    <source>
        <dbReference type="Proteomes" id="UP000789901"/>
    </source>
</evidence>
<sequence length="251" mass="29173">FLAITLDNAANNGVFVRKLVIKLQEEANFEWNSEHLRFWCFNHILNLAAQAALDQIKDDVCKAFNTLTSSYNDLHHCAILRNQWVTFEKIVEFLEPFKDLTTKMSSSTYSTAFWFIPLFNIIINHVEDIASNTEIQTLSMAAMAAREKLVQYYSKTNTTMMLYTALDLEGNLTILLKRSFQMTKLVEQRLYEDFDDNDEVLDEIKRYISERPVNKDVDVLAWWKFSRLSNMARDYLAIPASFVASERSFSA</sequence>
<keyword evidence="8" id="KW-1185">Reference proteome</keyword>
<organism evidence="7 8">
    <name type="scientific">Gigaspora margarita</name>
    <dbReference type="NCBI Taxonomy" id="4874"/>
    <lineage>
        <taxon>Eukaryota</taxon>
        <taxon>Fungi</taxon>
        <taxon>Fungi incertae sedis</taxon>
        <taxon>Mucoromycota</taxon>
        <taxon>Glomeromycotina</taxon>
        <taxon>Glomeromycetes</taxon>
        <taxon>Diversisporales</taxon>
        <taxon>Gigasporaceae</taxon>
        <taxon>Gigaspora</taxon>
    </lineage>
</organism>
<proteinExistence type="predicted"/>
<keyword evidence="3" id="KW-0863">Zinc-finger</keyword>
<dbReference type="InterPro" id="IPR008906">
    <property type="entry name" value="HATC_C_dom"/>
</dbReference>
<evidence type="ECO:0000256" key="4">
    <source>
        <dbReference type="ARBA" id="ARBA00022833"/>
    </source>
</evidence>
<protein>
    <submittedName>
        <fullName evidence="7">7712_t:CDS:1</fullName>
    </submittedName>
</protein>
<evidence type="ECO:0000313" key="7">
    <source>
        <dbReference type="EMBL" id="CAG8838859.1"/>
    </source>
</evidence>
<dbReference type="Pfam" id="PF05699">
    <property type="entry name" value="Dimer_Tnp_hAT"/>
    <property type="match status" value="1"/>
</dbReference>
<comment type="caution">
    <text evidence="7">The sequence shown here is derived from an EMBL/GenBank/DDBJ whole genome shotgun (WGS) entry which is preliminary data.</text>
</comment>
<evidence type="ECO:0000256" key="5">
    <source>
        <dbReference type="ARBA" id="ARBA00023242"/>
    </source>
</evidence>
<name>A0ABN7WRZ0_GIGMA</name>
<dbReference type="SUPFAM" id="SSF53098">
    <property type="entry name" value="Ribonuclease H-like"/>
    <property type="match status" value="1"/>
</dbReference>
<feature type="non-terminal residue" evidence="7">
    <location>
        <position position="251"/>
    </location>
</feature>
<gene>
    <name evidence="7" type="ORF">GMARGA_LOCUS34186</name>
</gene>
<dbReference type="PANTHER" id="PTHR46481:SF10">
    <property type="entry name" value="ZINC FINGER BED DOMAIN-CONTAINING PROTEIN 39"/>
    <property type="match status" value="1"/>
</dbReference>
<keyword evidence="2" id="KW-0479">Metal-binding</keyword>
<dbReference type="PANTHER" id="PTHR46481">
    <property type="entry name" value="ZINC FINGER BED DOMAIN-CONTAINING PROTEIN 4"/>
    <property type="match status" value="1"/>
</dbReference>
<dbReference type="InterPro" id="IPR012337">
    <property type="entry name" value="RNaseH-like_sf"/>
</dbReference>
<evidence type="ECO:0000256" key="3">
    <source>
        <dbReference type="ARBA" id="ARBA00022771"/>
    </source>
</evidence>